<proteinExistence type="predicted"/>
<evidence type="ECO:0000313" key="2">
    <source>
        <dbReference type="Proteomes" id="UP000248057"/>
    </source>
</evidence>
<gene>
    <name evidence="1" type="ORF">DFR60_102531</name>
</gene>
<organism evidence="1 2">
    <name type="scientific">Hungatella effluvii</name>
    <dbReference type="NCBI Taxonomy" id="1096246"/>
    <lineage>
        <taxon>Bacteria</taxon>
        <taxon>Bacillati</taxon>
        <taxon>Bacillota</taxon>
        <taxon>Clostridia</taxon>
        <taxon>Lachnospirales</taxon>
        <taxon>Lachnospiraceae</taxon>
        <taxon>Hungatella</taxon>
    </lineage>
</organism>
<accession>A0A2V3YBL0</accession>
<protein>
    <submittedName>
        <fullName evidence="1">Uncharacterized protein</fullName>
    </submittedName>
</protein>
<reference evidence="1 2" key="1">
    <citation type="submission" date="2018-05" db="EMBL/GenBank/DDBJ databases">
        <title>Genomic Encyclopedia of Type Strains, Phase IV (KMG-IV): sequencing the most valuable type-strain genomes for metagenomic binning, comparative biology and taxonomic classification.</title>
        <authorList>
            <person name="Goeker M."/>
        </authorList>
    </citation>
    <scope>NUCLEOTIDE SEQUENCE [LARGE SCALE GENOMIC DNA]</scope>
    <source>
        <strain evidence="1 2">DSM 24995</strain>
    </source>
</reference>
<name>A0A2V3YBL0_9FIRM</name>
<dbReference type="AlphaFoldDB" id="A0A2V3YBL0"/>
<dbReference type="GeneID" id="86065204"/>
<dbReference type="EMBL" id="QJKD01000002">
    <property type="protein sequence ID" value="PXX56256.1"/>
    <property type="molecule type" value="Genomic_DNA"/>
</dbReference>
<dbReference type="Proteomes" id="UP000248057">
    <property type="component" value="Unassembled WGS sequence"/>
</dbReference>
<keyword evidence="2" id="KW-1185">Reference proteome</keyword>
<comment type="caution">
    <text evidence="1">The sequence shown here is derived from an EMBL/GenBank/DDBJ whole genome shotgun (WGS) entry which is preliminary data.</text>
</comment>
<sequence length="54" mass="6181">MQEHGSAVGDCYQVTWSGVDSARPDTAKLKKERPEIYQSYVHVSHTRRFTVKEA</sequence>
<dbReference type="RefSeq" id="WP_167437516.1">
    <property type="nucleotide sequence ID" value="NZ_QJKD01000002.1"/>
</dbReference>
<evidence type="ECO:0000313" key="1">
    <source>
        <dbReference type="EMBL" id="PXX56256.1"/>
    </source>
</evidence>